<protein>
    <recommendedName>
        <fullName evidence="7">Protein kinase domain-containing protein</fullName>
    </recommendedName>
</protein>
<dbReference type="GO" id="GO:0005524">
    <property type="term" value="F:ATP binding"/>
    <property type="evidence" value="ECO:0007669"/>
    <property type="project" value="UniProtKB-UniRule"/>
</dbReference>
<accession>A0A834Z3P4</accession>
<name>A0A834Z3P4_TETSI</name>
<comment type="caution">
    <text evidence="8">The sequence shown here is derived from an EMBL/GenBank/DDBJ whole genome shotgun (WGS) entry which is preliminary data.</text>
</comment>
<evidence type="ECO:0000313" key="9">
    <source>
        <dbReference type="Proteomes" id="UP000655225"/>
    </source>
</evidence>
<dbReference type="EMBL" id="JABCRI010000011">
    <property type="protein sequence ID" value="KAF8397673.1"/>
    <property type="molecule type" value="Genomic_DNA"/>
</dbReference>
<proteinExistence type="predicted"/>
<dbReference type="GO" id="GO:0004672">
    <property type="term" value="F:protein kinase activity"/>
    <property type="evidence" value="ECO:0007669"/>
    <property type="project" value="InterPro"/>
</dbReference>
<dbReference type="PROSITE" id="PS50011">
    <property type="entry name" value="PROTEIN_KINASE_DOM"/>
    <property type="match status" value="1"/>
</dbReference>
<evidence type="ECO:0000256" key="1">
    <source>
        <dbReference type="ARBA" id="ARBA00022679"/>
    </source>
</evidence>
<dbReference type="PANTHER" id="PTHR47973">
    <property type="entry name" value="CYSTEINE-RICH RECEPTOR-LIKE PROTEIN KINASE 3"/>
    <property type="match status" value="1"/>
</dbReference>
<dbReference type="InterPro" id="IPR000719">
    <property type="entry name" value="Prot_kinase_dom"/>
</dbReference>
<dbReference type="SUPFAM" id="SSF56112">
    <property type="entry name" value="Protein kinase-like (PK-like)"/>
    <property type="match status" value="1"/>
</dbReference>
<evidence type="ECO:0000256" key="3">
    <source>
        <dbReference type="ARBA" id="ARBA00022777"/>
    </source>
</evidence>
<evidence type="ECO:0000259" key="7">
    <source>
        <dbReference type="PROSITE" id="PS50011"/>
    </source>
</evidence>
<keyword evidence="3" id="KW-0418">Kinase</keyword>
<feature type="binding site" evidence="5">
    <location>
        <position position="139"/>
    </location>
    <ligand>
        <name>ATP</name>
        <dbReference type="ChEBI" id="CHEBI:30616"/>
    </ligand>
</feature>
<dbReference type="Proteomes" id="UP000655225">
    <property type="component" value="Unassembled WGS sequence"/>
</dbReference>
<feature type="compositionally biased region" description="Low complexity" evidence="6">
    <location>
        <begin position="327"/>
        <end position="347"/>
    </location>
</feature>
<evidence type="ECO:0000256" key="6">
    <source>
        <dbReference type="SAM" id="MobiDB-lite"/>
    </source>
</evidence>
<feature type="domain" description="Protein kinase" evidence="7">
    <location>
        <begin position="111"/>
        <end position="347"/>
    </location>
</feature>
<keyword evidence="9" id="KW-1185">Reference proteome</keyword>
<gene>
    <name evidence="8" type="ORF">HHK36_016594</name>
</gene>
<organism evidence="8 9">
    <name type="scientific">Tetracentron sinense</name>
    <name type="common">Spur-leaf</name>
    <dbReference type="NCBI Taxonomy" id="13715"/>
    <lineage>
        <taxon>Eukaryota</taxon>
        <taxon>Viridiplantae</taxon>
        <taxon>Streptophyta</taxon>
        <taxon>Embryophyta</taxon>
        <taxon>Tracheophyta</taxon>
        <taxon>Spermatophyta</taxon>
        <taxon>Magnoliopsida</taxon>
        <taxon>Trochodendrales</taxon>
        <taxon>Trochodendraceae</taxon>
        <taxon>Tetracentron</taxon>
    </lineage>
</organism>
<dbReference type="FunFam" id="3.30.200.20:FF:000421">
    <property type="entry name" value="Serine/threonine-protein kinase receptor"/>
    <property type="match status" value="1"/>
</dbReference>
<keyword evidence="1" id="KW-0808">Transferase</keyword>
<dbReference type="InterPro" id="IPR001245">
    <property type="entry name" value="Ser-Thr/Tyr_kinase_cat_dom"/>
</dbReference>
<evidence type="ECO:0000256" key="4">
    <source>
        <dbReference type="ARBA" id="ARBA00022840"/>
    </source>
</evidence>
<feature type="region of interest" description="Disordered" evidence="6">
    <location>
        <begin position="325"/>
        <end position="347"/>
    </location>
</feature>
<dbReference type="Pfam" id="PF07714">
    <property type="entry name" value="PK_Tyr_Ser-Thr"/>
    <property type="match status" value="1"/>
</dbReference>
<evidence type="ECO:0000256" key="2">
    <source>
        <dbReference type="ARBA" id="ARBA00022741"/>
    </source>
</evidence>
<dbReference type="PROSITE" id="PS00107">
    <property type="entry name" value="PROTEIN_KINASE_ATP"/>
    <property type="match status" value="1"/>
</dbReference>
<dbReference type="OrthoDB" id="4062651at2759"/>
<dbReference type="Gene3D" id="3.30.200.20">
    <property type="entry name" value="Phosphorylase Kinase, domain 1"/>
    <property type="match status" value="1"/>
</dbReference>
<dbReference type="InterPro" id="IPR017441">
    <property type="entry name" value="Protein_kinase_ATP_BS"/>
</dbReference>
<reference evidence="8 9" key="1">
    <citation type="submission" date="2020-04" db="EMBL/GenBank/DDBJ databases">
        <title>Plant Genome Project.</title>
        <authorList>
            <person name="Zhang R.-G."/>
        </authorList>
    </citation>
    <scope>NUCLEOTIDE SEQUENCE [LARGE SCALE GENOMIC DNA]</scope>
    <source>
        <strain evidence="8">YNK0</strain>
        <tissue evidence="8">Leaf</tissue>
    </source>
</reference>
<dbReference type="AlphaFoldDB" id="A0A834Z3P4"/>
<keyword evidence="4 5" id="KW-0067">ATP-binding</keyword>
<sequence length="347" mass="38315">MYSTNPDHSSDLSALIVGAPSTLVFLPKCRRHRSSLRLSLLAEVSPPSELLLPQVVFFFFFESQWVFSGAEVSPSSSSSAPFSVFSDHSLQTLKNVHVYSYNELKVATQGFCSSNKIGEGGFGCVYKGRLRDGTVVAAKVLSVDSRQGDREFMSEIAAMSNIRHVNLVKLLGGCADGANRILVYDYMEMNSLAQTLLEYAISGHLTRKSDVYSFGVLLMEIISGQPVVNFNLERGEHYLVEKVWEMYKTNKLLQLVDPTVKGDFPEEEAVRFLKVGLLCVQEIGGLRPQMSRAIKMMCDEVDIEDVKIQKPGLITDFMGVKIGNRNSSQSHGSKSSTSISSQSPQSN</sequence>
<dbReference type="Gene3D" id="1.10.510.10">
    <property type="entry name" value="Transferase(Phosphotransferase) domain 1"/>
    <property type="match status" value="1"/>
</dbReference>
<dbReference type="InterPro" id="IPR011009">
    <property type="entry name" value="Kinase-like_dom_sf"/>
</dbReference>
<evidence type="ECO:0000256" key="5">
    <source>
        <dbReference type="PROSITE-ProRule" id="PRU10141"/>
    </source>
</evidence>
<dbReference type="InterPro" id="IPR052059">
    <property type="entry name" value="CR_Ser/Thr_kinase"/>
</dbReference>
<keyword evidence="2 5" id="KW-0547">Nucleotide-binding</keyword>
<evidence type="ECO:0000313" key="8">
    <source>
        <dbReference type="EMBL" id="KAF8397673.1"/>
    </source>
</evidence>